<dbReference type="Gene3D" id="2.60.120.650">
    <property type="entry name" value="Cupin"/>
    <property type="match status" value="1"/>
</dbReference>
<sequence>MNRERIVSCPSVFNVVVSAGLHKEGLDSSFADEGSCNIDVRDAATITHTEFLQEYAYTKPVILRGITDNTEFRFLCSKPSLLKEYQDKIVRLSTANTHSYRKALVTVPS</sequence>
<protein>
    <submittedName>
        <fullName evidence="1">JmjC domain-containing protein 8</fullName>
    </submittedName>
</protein>
<keyword evidence="2" id="KW-1185">Reference proteome</keyword>
<organism evidence="1 2">
    <name type="scientific">Clarias magur</name>
    <name type="common">Asian catfish</name>
    <name type="synonym">Macropteronotus magur</name>
    <dbReference type="NCBI Taxonomy" id="1594786"/>
    <lineage>
        <taxon>Eukaryota</taxon>
        <taxon>Metazoa</taxon>
        <taxon>Chordata</taxon>
        <taxon>Craniata</taxon>
        <taxon>Vertebrata</taxon>
        <taxon>Euteleostomi</taxon>
        <taxon>Actinopterygii</taxon>
        <taxon>Neopterygii</taxon>
        <taxon>Teleostei</taxon>
        <taxon>Ostariophysi</taxon>
        <taxon>Siluriformes</taxon>
        <taxon>Clariidae</taxon>
        <taxon>Clarias</taxon>
    </lineage>
</organism>
<reference evidence="1" key="1">
    <citation type="submission" date="2020-07" db="EMBL/GenBank/DDBJ databases">
        <title>Clarias magur genome sequencing, assembly and annotation.</title>
        <authorList>
            <person name="Kushwaha B."/>
            <person name="Kumar R."/>
            <person name="Das P."/>
            <person name="Joshi C.G."/>
            <person name="Kumar D."/>
            <person name="Nagpure N.S."/>
            <person name="Pandey M."/>
            <person name="Agarwal S."/>
            <person name="Srivastava S."/>
            <person name="Singh M."/>
            <person name="Sahoo L."/>
            <person name="Jayasankar P."/>
            <person name="Meher P.K."/>
            <person name="Koringa P.G."/>
            <person name="Iquebal M.A."/>
            <person name="Das S.P."/>
            <person name="Bit A."/>
            <person name="Patnaik S."/>
            <person name="Patel N."/>
            <person name="Shah T.M."/>
            <person name="Hinsu A."/>
            <person name="Jena J.K."/>
        </authorList>
    </citation>
    <scope>NUCLEOTIDE SEQUENCE</scope>
    <source>
        <strain evidence="1">CIFAMagur01</strain>
        <tissue evidence="1">Testis</tissue>
    </source>
</reference>
<evidence type="ECO:0000313" key="2">
    <source>
        <dbReference type="Proteomes" id="UP000727407"/>
    </source>
</evidence>
<proteinExistence type="predicted"/>
<gene>
    <name evidence="1" type="ORF">DAT39_020223</name>
</gene>
<dbReference type="EMBL" id="QNUK01000728">
    <property type="protein sequence ID" value="KAF5890071.1"/>
    <property type="molecule type" value="Genomic_DNA"/>
</dbReference>
<dbReference type="Proteomes" id="UP000727407">
    <property type="component" value="Unassembled WGS sequence"/>
</dbReference>
<dbReference type="OrthoDB" id="438164at2759"/>
<evidence type="ECO:0000313" key="1">
    <source>
        <dbReference type="EMBL" id="KAF5890071.1"/>
    </source>
</evidence>
<accession>A0A8J4WSS5</accession>
<name>A0A8J4WSS5_CLAMG</name>
<comment type="caution">
    <text evidence="1">The sequence shown here is derived from an EMBL/GenBank/DDBJ whole genome shotgun (WGS) entry which is preliminary data.</text>
</comment>
<dbReference type="AlphaFoldDB" id="A0A8J4WSS5"/>